<dbReference type="RefSeq" id="WP_317329712.1">
    <property type="nucleotide sequence ID" value="NZ_JAWJZA010000001.1"/>
</dbReference>
<name>A0ABU3Z7R6_9FIRM</name>
<keyword evidence="2" id="KW-1185">Reference proteome</keyword>
<organism evidence="1 2">
    <name type="scientific">Veillonella absiana</name>
    <dbReference type="NCBI Taxonomy" id="3079305"/>
    <lineage>
        <taxon>Bacteria</taxon>
        <taxon>Bacillati</taxon>
        <taxon>Bacillota</taxon>
        <taxon>Negativicutes</taxon>
        <taxon>Veillonellales</taxon>
        <taxon>Veillonellaceae</taxon>
        <taxon>Veillonella</taxon>
    </lineage>
</organism>
<proteinExistence type="predicted"/>
<protein>
    <submittedName>
        <fullName evidence="1">DNA recombination protein RecO</fullName>
    </submittedName>
</protein>
<sequence length="235" mass="26700">MAFTRDGTNTPAIVVWRKKHKLYSVFTFITPGLGIIQCSMPHKRLQSFRSGSYLRPFSGVYITVVPDGEYMNLTQVDGSYIVESLDTDLTNISYASIAGELILKLFAMYDVDRNVFNRVVQYSKSIRTKSVRLGTIILGWQLLSLAGLTPSIKDFESNNGVDVFFEEIYEVTGKSVGPQLRNSLPQVLSYDWGETTALELGKYAWQELEQLLYQYATHQFGEPMQSVQFLINFKN</sequence>
<comment type="caution">
    <text evidence="1">The sequence shown here is derived from an EMBL/GenBank/DDBJ whole genome shotgun (WGS) entry which is preliminary data.</text>
</comment>
<dbReference type="InterPro" id="IPR037278">
    <property type="entry name" value="ARFGAP/RecO"/>
</dbReference>
<dbReference type="EMBL" id="JAWJZB010000003">
    <property type="protein sequence ID" value="MDV5087953.1"/>
    <property type="molecule type" value="Genomic_DNA"/>
</dbReference>
<reference evidence="1 2" key="1">
    <citation type="submission" date="2023-10" db="EMBL/GenBank/DDBJ databases">
        <title>Veillonella sp. nov., isolated from a pig farm feces dump.</title>
        <authorList>
            <person name="Chang Y.-H."/>
        </authorList>
    </citation>
    <scope>NUCLEOTIDE SEQUENCE [LARGE SCALE GENOMIC DNA]</scope>
    <source>
        <strain evidence="1 2">YH-vei2233</strain>
    </source>
</reference>
<evidence type="ECO:0000313" key="2">
    <source>
        <dbReference type="Proteomes" id="UP001272515"/>
    </source>
</evidence>
<dbReference type="Proteomes" id="UP001272515">
    <property type="component" value="Unassembled WGS sequence"/>
</dbReference>
<accession>A0ABU3Z7R6</accession>
<gene>
    <name evidence="1" type="ORF">RVY80_03705</name>
</gene>
<dbReference type="SUPFAM" id="SSF57863">
    <property type="entry name" value="ArfGap/RecO-like zinc finger"/>
    <property type="match status" value="1"/>
</dbReference>
<evidence type="ECO:0000313" key="1">
    <source>
        <dbReference type="EMBL" id="MDV5087953.1"/>
    </source>
</evidence>